<evidence type="ECO:0000313" key="2">
    <source>
        <dbReference type="Proteomes" id="UP000292372"/>
    </source>
</evidence>
<dbReference type="Gene3D" id="3.90.930.1">
    <property type="match status" value="1"/>
</dbReference>
<dbReference type="Pfam" id="PF07661">
    <property type="entry name" value="MORN_2"/>
    <property type="match status" value="3"/>
</dbReference>
<proteinExistence type="predicted"/>
<accession>A0A4Q9FN94</accession>
<sequence length="213" mass="24652">MNYTLINTILFFQEIIKALQVASTRFCLCFILCCVFGCAKHKNSTRTVANIEVNKQEVILKPNLGRWFHENELFNGYAVSFHTNGNIAERIGYIDGAKQGKAQKWFANGKLQKESNYNENRLDDTMKVWWDNGVLASESQFVNGLKQGEQKRWFSTGQIARKTHYNKGQEEGLQQAWLKNGEIYINYEAKNGRTFGLRKAKLCYELEDEKINM</sequence>
<dbReference type="Proteomes" id="UP000292372">
    <property type="component" value="Unassembled WGS sequence"/>
</dbReference>
<protein>
    <recommendedName>
        <fullName evidence="3">Toxin-antitoxin system YwqK family antitoxin</fullName>
    </recommendedName>
</protein>
<dbReference type="EMBL" id="SIRS01000004">
    <property type="protein sequence ID" value="TBN15424.1"/>
    <property type="molecule type" value="Genomic_DNA"/>
</dbReference>
<gene>
    <name evidence="1" type="ORF">EYD46_09805</name>
</gene>
<organism evidence="1 2">
    <name type="scientific">Hyunsoonleella pacifica</name>
    <dbReference type="NCBI Taxonomy" id="1080224"/>
    <lineage>
        <taxon>Bacteria</taxon>
        <taxon>Pseudomonadati</taxon>
        <taxon>Bacteroidota</taxon>
        <taxon>Flavobacteriia</taxon>
        <taxon>Flavobacteriales</taxon>
        <taxon>Flavobacteriaceae</taxon>
    </lineage>
</organism>
<dbReference type="AlphaFoldDB" id="A0A4Q9FN94"/>
<dbReference type="OrthoDB" id="6334863at2"/>
<keyword evidence="2" id="KW-1185">Reference proteome</keyword>
<dbReference type="SUPFAM" id="SSF82185">
    <property type="entry name" value="Histone H3 K4-specific methyltransferase SET7/9 N-terminal domain"/>
    <property type="match status" value="1"/>
</dbReference>
<evidence type="ECO:0000313" key="1">
    <source>
        <dbReference type="EMBL" id="TBN15424.1"/>
    </source>
</evidence>
<comment type="caution">
    <text evidence="1">The sequence shown here is derived from an EMBL/GenBank/DDBJ whole genome shotgun (WGS) entry which is preliminary data.</text>
</comment>
<name>A0A4Q9FN94_9FLAO</name>
<reference evidence="1 2" key="1">
    <citation type="journal article" date="2015" name="Int. J. Syst. Evol. Microbiol.">
        <title>Hyunsoonleella pacifica sp. nov., isolated from seawater of South Pacific Gyre.</title>
        <authorList>
            <person name="Gao X."/>
            <person name="Zhang Z."/>
            <person name="Dai X."/>
            <person name="Zhang X.H."/>
        </authorList>
    </citation>
    <scope>NUCLEOTIDE SEQUENCE [LARGE SCALE GENOMIC DNA]</scope>
    <source>
        <strain evidence="1 2">SW033</strain>
    </source>
</reference>
<evidence type="ECO:0008006" key="3">
    <source>
        <dbReference type="Google" id="ProtNLM"/>
    </source>
</evidence>
<dbReference type="InterPro" id="IPR011652">
    <property type="entry name" value="MORN_2"/>
</dbReference>